<organism evidence="2 3">
    <name type="scientific">Bacteroides faecalis</name>
    <dbReference type="NCBI Taxonomy" id="2447885"/>
    <lineage>
        <taxon>Bacteria</taxon>
        <taxon>Pseudomonadati</taxon>
        <taxon>Bacteroidota</taxon>
        <taxon>Bacteroidia</taxon>
        <taxon>Bacteroidales</taxon>
        <taxon>Bacteroidaceae</taxon>
        <taxon>Bacteroides</taxon>
    </lineage>
</organism>
<dbReference type="AlphaFoldDB" id="A0A401LV48"/>
<dbReference type="Proteomes" id="UP000288079">
    <property type="component" value="Unassembled WGS sequence"/>
</dbReference>
<name>A0A401LV48_9BACE</name>
<dbReference type="EMBL" id="BHWB01000006">
    <property type="protein sequence ID" value="GCB35388.1"/>
    <property type="molecule type" value="Genomic_DNA"/>
</dbReference>
<accession>A0A401LV48</accession>
<feature type="transmembrane region" description="Helical" evidence="1">
    <location>
        <begin position="6"/>
        <end position="22"/>
    </location>
</feature>
<evidence type="ECO:0000256" key="1">
    <source>
        <dbReference type="SAM" id="Phobius"/>
    </source>
</evidence>
<keyword evidence="3" id="KW-1185">Reference proteome</keyword>
<evidence type="ECO:0000313" key="3">
    <source>
        <dbReference type="Proteomes" id="UP000288079"/>
    </source>
</evidence>
<keyword evidence="1" id="KW-0472">Membrane</keyword>
<keyword evidence="1" id="KW-0812">Transmembrane</keyword>
<proteinExistence type="predicted"/>
<keyword evidence="1" id="KW-1133">Transmembrane helix</keyword>
<evidence type="ECO:0008006" key="4">
    <source>
        <dbReference type="Google" id="ProtNLM"/>
    </source>
</evidence>
<sequence length="92" mass="10144">MKKYIYIISCIFLISLISYNFYKSQSIITKTLAIINNVEALANNDEVDSGKITCYSSFTGKGNNDANCTVKDCGSCADTRCVSYSDRGKCKP</sequence>
<evidence type="ECO:0000313" key="2">
    <source>
        <dbReference type="EMBL" id="GCB35388.1"/>
    </source>
</evidence>
<protein>
    <recommendedName>
        <fullName evidence="4">NVEALA protein</fullName>
    </recommendedName>
</protein>
<comment type="caution">
    <text evidence="2">The sequence shown here is derived from an EMBL/GenBank/DDBJ whole genome shotgun (WGS) entry which is preliminary data.</text>
</comment>
<reference evidence="2 3" key="1">
    <citation type="submission" date="2018-10" db="EMBL/GenBank/DDBJ databases">
        <title>Draft Genome Sequence of Bacteroides sp. KCTC 15687.</title>
        <authorList>
            <person name="Yu S.Y."/>
            <person name="Kim J.S."/>
            <person name="Oh B.S."/>
            <person name="Park S.H."/>
            <person name="Kang S.W."/>
            <person name="Park J.E."/>
            <person name="Choi S.H."/>
            <person name="Han K.I."/>
            <person name="Lee K.C."/>
            <person name="Eom M.K."/>
            <person name="Suh M.K."/>
            <person name="Lee D.H."/>
            <person name="Yoon H."/>
            <person name="Kim B."/>
            <person name="Yang S.J."/>
            <person name="Lee J.S."/>
            <person name="Lee J.H."/>
        </authorList>
    </citation>
    <scope>NUCLEOTIDE SEQUENCE [LARGE SCALE GENOMIC DNA]</scope>
    <source>
        <strain evidence="2 3">KCTC 15687</strain>
    </source>
</reference>
<gene>
    <name evidence="2" type="ORF">KGMB02408_23330</name>
</gene>